<evidence type="ECO:0000256" key="4">
    <source>
        <dbReference type="ARBA" id="ARBA00022801"/>
    </source>
</evidence>
<evidence type="ECO:0000256" key="3">
    <source>
        <dbReference type="ARBA" id="ARBA00022741"/>
    </source>
</evidence>
<dbReference type="PROSITE" id="PS51192">
    <property type="entry name" value="HELICASE_ATP_BIND_1"/>
    <property type="match status" value="1"/>
</dbReference>
<comment type="catalytic activity">
    <reaction evidence="9">
        <text>Couples ATP hydrolysis with the unwinding of duplex DNA by translocating in the 3'-5' direction.</text>
        <dbReference type="EC" id="5.6.2.4"/>
    </reaction>
</comment>
<evidence type="ECO:0000259" key="14">
    <source>
        <dbReference type="PROSITE" id="PS51194"/>
    </source>
</evidence>
<dbReference type="GO" id="GO:0005737">
    <property type="term" value="C:cytoplasm"/>
    <property type="evidence" value="ECO:0007669"/>
    <property type="project" value="TreeGrafter"/>
</dbReference>
<evidence type="ECO:0000313" key="16">
    <source>
        <dbReference type="Proteomes" id="UP000199036"/>
    </source>
</evidence>
<dbReference type="GO" id="GO:0043590">
    <property type="term" value="C:bacterial nucleoid"/>
    <property type="evidence" value="ECO:0007669"/>
    <property type="project" value="TreeGrafter"/>
</dbReference>
<dbReference type="InterPro" id="IPR001650">
    <property type="entry name" value="Helicase_C-like"/>
</dbReference>
<evidence type="ECO:0000259" key="13">
    <source>
        <dbReference type="PROSITE" id="PS51192"/>
    </source>
</evidence>
<gene>
    <name evidence="15" type="ORF">SAMN05421741_11873</name>
</gene>
<dbReference type="SMART" id="SM00490">
    <property type="entry name" value="HELICc"/>
    <property type="match status" value="1"/>
</dbReference>
<keyword evidence="4" id="KW-0378">Hydrolase</keyword>
<dbReference type="InterPro" id="IPR036388">
    <property type="entry name" value="WH-like_DNA-bd_sf"/>
</dbReference>
<dbReference type="InterPro" id="IPR032284">
    <property type="entry name" value="RecQ_Zn-bd"/>
</dbReference>
<dbReference type="NCBIfam" id="TIGR00614">
    <property type="entry name" value="recQ_fam"/>
    <property type="match status" value="1"/>
</dbReference>
<evidence type="ECO:0000256" key="9">
    <source>
        <dbReference type="ARBA" id="ARBA00034617"/>
    </source>
</evidence>
<evidence type="ECO:0000313" key="15">
    <source>
        <dbReference type="EMBL" id="SFO05938.1"/>
    </source>
</evidence>
<dbReference type="Proteomes" id="UP000199036">
    <property type="component" value="Unassembled WGS sequence"/>
</dbReference>
<dbReference type="GO" id="GO:0016787">
    <property type="term" value="F:hydrolase activity"/>
    <property type="evidence" value="ECO:0007669"/>
    <property type="project" value="UniProtKB-KW"/>
</dbReference>
<keyword evidence="2" id="KW-0479">Metal-binding</keyword>
<sequence length="632" mass="72757">MFEALHILKKHWGYDSFRIPQEEVIESVFQGNDTLALLPTGGGKSICFQIPALMTDGICLVISPLIALIEDQINQLKDRNIKALSISGNLSTEEISNLLDNSLYGNYKFLYIAPERLKNEWILSRIIQLPINLVAIDEAHCISQWGHDFRPAYLDIGKLKEWLPNVPFIALTASANNRVQQDIINILQLKNPKVFKKTFLRNELYYGVYQQENSEELLFQILKKNPSPAIIYVKSRKATIEVAQNLKSYGISADFFHGGLDFKSKKQKLNDWLNETVLVMVATNAFGMGIDKPNVRNVIHLHIPDNLESYYQEAGRAGRDGEKAFATLLLSSNSIHQAKGFHDLNNLEIDFVKMVYKRFVNHFQIAYGEGFNETIRFNFKDFCQKYNLPVSKTFHAFEFLDRQSVLSFEQAFKYKNYIHFLINSNDAIAYFSNHSLEEILFLSILHHYRGIQDGDTAIDIDVLSKHTKMPNQKIIETIESWVLKGFCTFTQAPNDTNVILTEVREDDITINRVAKNLTQFNAIKDQQFKAMLQYVTNTNVCKNKILLNYFDEDYNEDCGKCSTCIQNKNSKNSSNLVDEIKTELKNYPKDHVFELADLKSIYIHKSNYLAQALKELVEEGEYLYKNATYIKL</sequence>
<dbReference type="InterPro" id="IPR027417">
    <property type="entry name" value="P-loop_NTPase"/>
</dbReference>
<keyword evidence="8" id="KW-0413">Isomerase</keyword>
<dbReference type="PANTHER" id="PTHR13710">
    <property type="entry name" value="DNA HELICASE RECQ FAMILY MEMBER"/>
    <property type="match status" value="1"/>
</dbReference>
<dbReference type="InterPro" id="IPR014001">
    <property type="entry name" value="Helicase_ATP-bd"/>
</dbReference>
<dbReference type="GO" id="GO:0006281">
    <property type="term" value="P:DNA repair"/>
    <property type="evidence" value="ECO:0007669"/>
    <property type="project" value="TreeGrafter"/>
</dbReference>
<keyword evidence="7" id="KW-0238">DNA-binding</keyword>
<name>A0A1I5E380_9FLAO</name>
<dbReference type="CDD" id="cd17920">
    <property type="entry name" value="DEXHc_RecQ"/>
    <property type="match status" value="1"/>
</dbReference>
<dbReference type="EC" id="5.6.2.4" evidence="10"/>
<comment type="similarity">
    <text evidence="1">Belongs to the helicase family. RecQ subfamily.</text>
</comment>
<dbReference type="SUPFAM" id="SSF52540">
    <property type="entry name" value="P-loop containing nucleoside triphosphate hydrolases"/>
    <property type="match status" value="1"/>
</dbReference>
<dbReference type="Pfam" id="PF00271">
    <property type="entry name" value="Helicase_C"/>
    <property type="match status" value="1"/>
</dbReference>
<evidence type="ECO:0000256" key="10">
    <source>
        <dbReference type="ARBA" id="ARBA00034808"/>
    </source>
</evidence>
<dbReference type="GO" id="GO:0030894">
    <property type="term" value="C:replisome"/>
    <property type="evidence" value="ECO:0007669"/>
    <property type="project" value="TreeGrafter"/>
</dbReference>
<dbReference type="GO" id="GO:0043138">
    <property type="term" value="F:3'-5' DNA helicase activity"/>
    <property type="evidence" value="ECO:0007669"/>
    <property type="project" value="UniProtKB-EC"/>
</dbReference>
<dbReference type="InterPro" id="IPR004589">
    <property type="entry name" value="DNA_helicase_ATP-dep_RecQ"/>
</dbReference>
<dbReference type="FunFam" id="3.40.50.300:FF:000296">
    <property type="entry name" value="ATP-dependent DNA helicase RecQ"/>
    <property type="match status" value="1"/>
</dbReference>
<dbReference type="GO" id="GO:0005524">
    <property type="term" value="F:ATP binding"/>
    <property type="evidence" value="ECO:0007669"/>
    <property type="project" value="UniProtKB-KW"/>
</dbReference>
<evidence type="ECO:0000256" key="12">
    <source>
        <dbReference type="ARBA" id="ARBA00044550"/>
    </source>
</evidence>
<evidence type="ECO:0000256" key="1">
    <source>
        <dbReference type="ARBA" id="ARBA00005446"/>
    </source>
</evidence>
<reference evidence="16" key="1">
    <citation type="submission" date="2016-10" db="EMBL/GenBank/DDBJ databases">
        <authorList>
            <person name="Varghese N."/>
            <person name="Submissions S."/>
        </authorList>
    </citation>
    <scope>NUCLEOTIDE SEQUENCE [LARGE SCALE GENOMIC DNA]</scope>
    <source>
        <strain evidence="16">DS-12</strain>
    </source>
</reference>
<protein>
    <recommendedName>
        <fullName evidence="11">ATP-dependent DNA helicase RecQ</fullName>
        <ecNumber evidence="10">5.6.2.4</ecNumber>
    </recommendedName>
    <alternativeName>
        <fullName evidence="12">DNA 3'-5' helicase RecQ</fullName>
    </alternativeName>
</protein>
<evidence type="ECO:0000256" key="11">
    <source>
        <dbReference type="ARBA" id="ARBA00044535"/>
    </source>
</evidence>
<dbReference type="STRING" id="913024.SAMN05421741_11873"/>
<organism evidence="15 16">
    <name type="scientific">Paenimyroides ummariense</name>
    <dbReference type="NCBI Taxonomy" id="913024"/>
    <lineage>
        <taxon>Bacteria</taxon>
        <taxon>Pseudomonadati</taxon>
        <taxon>Bacteroidota</taxon>
        <taxon>Flavobacteriia</taxon>
        <taxon>Flavobacteriales</taxon>
        <taxon>Flavobacteriaceae</taxon>
        <taxon>Paenimyroides</taxon>
    </lineage>
</organism>
<dbReference type="GO" id="GO:0006310">
    <property type="term" value="P:DNA recombination"/>
    <property type="evidence" value="ECO:0007669"/>
    <property type="project" value="InterPro"/>
</dbReference>
<dbReference type="OrthoDB" id="9763310at2"/>
<dbReference type="GO" id="GO:0003677">
    <property type="term" value="F:DNA binding"/>
    <property type="evidence" value="ECO:0007669"/>
    <property type="project" value="UniProtKB-KW"/>
</dbReference>
<keyword evidence="6" id="KW-0067">ATP-binding</keyword>
<dbReference type="SMART" id="SM00487">
    <property type="entry name" value="DEXDc"/>
    <property type="match status" value="1"/>
</dbReference>
<dbReference type="GO" id="GO:0009378">
    <property type="term" value="F:four-way junction helicase activity"/>
    <property type="evidence" value="ECO:0007669"/>
    <property type="project" value="TreeGrafter"/>
</dbReference>
<dbReference type="RefSeq" id="WP_091524756.1">
    <property type="nucleotide sequence ID" value="NZ_FOVI01000018.1"/>
</dbReference>
<dbReference type="Gene3D" id="3.40.50.300">
    <property type="entry name" value="P-loop containing nucleotide triphosphate hydrolases"/>
    <property type="match status" value="2"/>
</dbReference>
<dbReference type="GO" id="GO:0046872">
    <property type="term" value="F:metal ion binding"/>
    <property type="evidence" value="ECO:0007669"/>
    <property type="project" value="UniProtKB-KW"/>
</dbReference>
<evidence type="ECO:0000256" key="5">
    <source>
        <dbReference type="ARBA" id="ARBA00022806"/>
    </source>
</evidence>
<evidence type="ECO:0000256" key="8">
    <source>
        <dbReference type="ARBA" id="ARBA00023235"/>
    </source>
</evidence>
<feature type="domain" description="Helicase ATP-binding" evidence="13">
    <location>
        <begin position="25"/>
        <end position="193"/>
    </location>
</feature>
<evidence type="ECO:0000256" key="7">
    <source>
        <dbReference type="ARBA" id="ARBA00023125"/>
    </source>
</evidence>
<keyword evidence="5 15" id="KW-0347">Helicase</keyword>
<keyword evidence="16" id="KW-1185">Reference proteome</keyword>
<evidence type="ECO:0000256" key="2">
    <source>
        <dbReference type="ARBA" id="ARBA00022723"/>
    </source>
</evidence>
<dbReference type="Pfam" id="PF16124">
    <property type="entry name" value="RecQ_Zn_bind"/>
    <property type="match status" value="1"/>
</dbReference>
<keyword evidence="3" id="KW-0547">Nucleotide-binding</keyword>
<accession>A0A1I5E380</accession>
<dbReference type="PROSITE" id="PS51194">
    <property type="entry name" value="HELICASE_CTER"/>
    <property type="match status" value="1"/>
</dbReference>
<dbReference type="InterPro" id="IPR011545">
    <property type="entry name" value="DEAD/DEAH_box_helicase_dom"/>
</dbReference>
<evidence type="ECO:0000256" key="6">
    <source>
        <dbReference type="ARBA" id="ARBA00022840"/>
    </source>
</evidence>
<dbReference type="AlphaFoldDB" id="A0A1I5E380"/>
<dbReference type="PANTHER" id="PTHR13710:SF105">
    <property type="entry name" value="ATP-DEPENDENT DNA HELICASE Q1"/>
    <property type="match status" value="1"/>
</dbReference>
<feature type="domain" description="Helicase C-terminal" evidence="14">
    <location>
        <begin position="213"/>
        <end position="360"/>
    </location>
</feature>
<proteinExistence type="inferred from homology"/>
<dbReference type="EMBL" id="FOVI01000018">
    <property type="protein sequence ID" value="SFO05938.1"/>
    <property type="molecule type" value="Genomic_DNA"/>
</dbReference>
<dbReference type="Gene3D" id="1.10.10.10">
    <property type="entry name" value="Winged helix-like DNA-binding domain superfamily/Winged helix DNA-binding domain"/>
    <property type="match status" value="1"/>
</dbReference>
<dbReference type="Pfam" id="PF00270">
    <property type="entry name" value="DEAD"/>
    <property type="match status" value="1"/>
</dbReference>